<organism evidence="1 2">
    <name type="scientific">Hymenobacter rubripertinctus</name>
    <dbReference type="NCBI Taxonomy" id="2029981"/>
    <lineage>
        <taxon>Bacteria</taxon>
        <taxon>Pseudomonadati</taxon>
        <taxon>Bacteroidota</taxon>
        <taxon>Cytophagia</taxon>
        <taxon>Cytophagales</taxon>
        <taxon>Hymenobacteraceae</taxon>
        <taxon>Hymenobacter</taxon>
    </lineage>
</organism>
<protein>
    <submittedName>
        <fullName evidence="1">DUF4241 domain-containing protein</fullName>
    </submittedName>
</protein>
<dbReference type="AlphaFoldDB" id="A0A418QPP5"/>
<reference evidence="1 2" key="1">
    <citation type="submission" date="2018-09" db="EMBL/GenBank/DDBJ databases">
        <authorList>
            <person name="Zeman M."/>
            <person name="Pardy F."/>
        </authorList>
    </citation>
    <scope>NUCLEOTIDE SEQUENCE [LARGE SCALE GENOMIC DNA]</scope>
    <source>
        <strain evidence="1 2">CCM 8852</strain>
    </source>
</reference>
<dbReference type="OrthoDB" id="9789980at2"/>
<dbReference type="RefSeq" id="WP_119657100.1">
    <property type="nucleotide sequence ID" value="NZ_JBHUOI010000034.1"/>
</dbReference>
<dbReference type="InterPro" id="IPR025335">
    <property type="entry name" value="DUF4241"/>
</dbReference>
<reference evidence="1 2" key="2">
    <citation type="submission" date="2019-01" db="EMBL/GenBank/DDBJ databases">
        <title>Hymenobacter humicola sp. nov., isolated from soils in Antarctica.</title>
        <authorList>
            <person name="Sedlacek I."/>
            <person name="Holochova P."/>
            <person name="Kralova S."/>
            <person name="Pantucek R."/>
            <person name="Stankova E."/>
            <person name="Vrbovska V."/>
            <person name="Kristofova L."/>
            <person name="Svec P."/>
            <person name="Busse H.-J."/>
        </authorList>
    </citation>
    <scope>NUCLEOTIDE SEQUENCE [LARGE SCALE GENOMIC DNA]</scope>
    <source>
        <strain evidence="1 2">CCM 8852</strain>
    </source>
</reference>
<name>A0A418QPP5_9BACT</name>
<dbReference type="Pfam" id="PF14025">
    <property type="entry name" value="DUF4241"/>
    <property type="match status" value="1"/>
</dbReference>
<dbReference type="Proteomes" id="UP000284250">
    <property type="component" value="Unassembled WGS sequence"/>
</dbReference>
<sequence length="96" mass="10204">MATPLMEDALFFLDAASLAPLHRLLVDKAGADSLLVAGFRLTTAAPENGLLYACQGDTIAAFTTGFGDGSYATYVGLDAHNQPCRLLTDFQVVAWH</sequence>
<dbReference type="EMBL" id="QYCN01000033">
    <property type="protein sequence ID" value="RIY07081.1"/>
    <property type="molecule type" value="Genomic_DNA"/>
</dbReference>
<gene>
    <name evidence="1" type="ORF">D0T11_17485</name>
</gene>
<evidence type="ECO:0000313" key="1">
    <source>
        <dbReference type="EMBL" id="RIY07081.1"/>
    </source>
</evidence>
<proteinExistence type="predicted"/>
<keyword evidence="2" id="KW-1185">Reference proteome</keyword>
<accession>A0A418QPP5</accession>
<comment type="caution">
    <text evidence="1">The sequence shown here is derived from an EMBL/GenBank/DDBJ whole genome shotgun (WGS) entry which is preliminary data.</text>
</comment>
<evidence type="ECO:0000313" key="2">
    <source>
        <dbReference type="Proteomes" id="UP000284250"/>
    </source>
</evidence>